<protein>
    <submittedName>
        <fullName evidence="1">Uncharacterized protein</fullName>
    </submittedName>
</protein>
<name>A0ABR2A5I3_9ROSI</name>
<dbReference type="Gene3D" id="3.40.50.300">
    <property type="entry name" value="P-loop containing nucleotide triphosphate hydrolases"/>
    <property type="match status" value="2"/>
</dbReference>
<dbReference type="InterPro" id="IPR027417">
    <property type="entry name" value="P-loop_NTPase"/>
</dbReference>
<dbReference type="PANTHER" id="PTHR18934:SF83">
    <property type="entry name" value="PRE-MRNA-SPLICING FACTOR ATP-DEPENDENT RNA HELICASE DHX16"/>
    <property type="match status" value="1"/>
</dbReference>
<keyword evidence="2" id="KW-1185">Reference proteome</keyword>
<organism evidence="1 2">
    <name type="scientific">Hibiscus sabdariffa</name>
    <name type="common">roselle</name>
    <dbReference type="NCBI Taxonomy" id="183260"/>
    <lineage>
        <taxon>Eukaryota</taxon>
        <taxon>Viridiplantae</taxon>
        <taxon>Streptophyta</taxon>
        <taxon>Embryophyta</taxon>
        <taxon>Tracheophyta</taxon>
        <taxon>Spermatophyta</taxon>
        <taxon>Magnoliopsida</taxon>
        <taxon>eudicotyledons</taxon>
        <taxon>Gunneridae</taxon>
        <taxon>Pentapetalae</taxon>
        <taxon>rosids</taxon>
        <taxon>malvids</taxon>
        <taxon>Malvales</taxon>
        <taxon>Malvaceae</taxon>
        <taxon>Malvoideae</taxon>
        <taxon>Hibiscus</taxon>
    </lineage>
</organism>
<comment type="caution">
    <text evidence="1">The sequence shown here is derived from an EMBL/GenBank/DDBJ whole genome shotgun (WGS) entry which is preliminary data.</text>
</comment>
<evidence type="ECO:0000313" key="2">
    <source>
        <dbReference type="Proteomes" id="UP001472677"/>
    </source>
</evidence>
<dbReference type="PROSITE" id="PS00690">
    <property type="entry name" value="DEAH_ATP_HELICASE"/>
    <property type="match status" value="1"/>
</dbReference>
<accession>A0ABR2A5I3</accession>
<evidence type="ECO:0000313" key="1">
    <source>
        <dbReference type="EMBL" id="KAK8488082.1"/>
    </source>
</evidence>
<dbReference type="InterPro" id="IPR001650">
    <property type="entry name" value="Helicase_C-like"/>
</dbReference>
<sequence length="406" mass="44850">MSVAAQVSQEMSVKLGSKVGYSIRFEDYTSGKIVLNYNTDVVLRELLGEPDLASYSVIMVDEAHERTMSTDILFGLVKDISRIPGILHPVEIHYTKAPEADYLDAAFVTVLQIHVTQPPGDILVFLTGQEEILKHRVRGFGEKIAELIICPIFVNLPTELQAKIFKPTPVGARKIVLATSTAEASLTIDGINYVIDPGFCKMESYNLRTGMESLQLTPISKASAKKRAVWSGRTGPVASYKCSDAVISIAAMLSVGNSIFYRPKDKRVPADNARNNFHTGNVGDIISLMKVYNAWRETNFSTQWCYEKYIQVAEIRSLPDYEVSTDYLYTSKLRLGTGASEMGAPHYYQMEDFCIKENAKGQRDGAENLTVSNLGAEAISDVTSLSGPVKLEDLQRIPSCIRPAGR</sequence>
<proteinExistence type="predicted"/>
<dbReference type="PANTHER" id="PTHR18934">
    <property type="entry name" value="ATP-DEPENDENT RNA HELICASE"/>
    <property type="match status" value="1"/>
</dbReference>
<dbReference type="Proteomes" id="UP001472677">
    <property type="component" value="Unassembled WGS sequence"/>
</dbReference>
<dbReference type="InterPro" id="IPR002464">
    <property type="entry name" value="DNA/RNA_helicase_DEAH_CS"/>
</dbReference>
<dbReference type="CDD" id="cd18791">
    <property type="entry name" value="SF2_C_RHA"/>
    <property type="match status" value="1"/>
</dbReference>
<dbReference type="Pfam" id="PF21010">
    <property type="entry name" value="HA2_C"/>
    <property type="match status" value="1"/>
</dbReference>
<gene>
    <name evidence="1" type="ORF">V6N12_008216</name>
</gene>
<dbReference type="SUPFAM" id="SSF52540">
    <property type="entry name" value="P-loop containing nucleoside triphosphate hydrolases"/>
    <property type="match status" value="1"/>
</dbReference>
<dbReference type="EMBL" id="JBBPBM010001033">
    <property type="protein sequence ID" value="KAK8488082.1"/>
    <property type="molecule type" value="Genomic_DNA"/>
</dbReference>
<dbReference type="Pfam" id="PF00271">
    <property type="entry name" value="Helicase_C"/>
    <property type="match status" value="1"/>
</dbReference>
<reference evidence="1 2" key="1">
    <citation type="journal article" date="2024" name="G3 (Bethesda)">
        <title>Genome assembly of Hibiscus sabdariffa L. provides insights into metabolisms of medicinal natural products.</title>
        <authorList>
            <person name="Kim T."/>
        </authorList>
    </citation>
    <scope>NUCLEOTIDE SEQUENCE [LARGE SCALE GENOMIC DNA]</scope>
    <source>
        <strain evidence="1">TK-2024</strain>
        <tissue evidence="1">Old leaves</tissue>
    </source>
</reference>